<dbReference type="GO" id="GO:0007165">
    <property type="term" value="P:signal transduction"/>
    <property type="evidence" value="ECO:0007669"/>
    <property type="project" value="InterPro"/>
</dbReference>
<evidence type="ECO:0000313" key="3">
    <source>
        <dbReference type="Proteomes" id="UP000286581"/>
    </source>
</evidence>
<gene>
    <name evidence="2" type="ORF">DWV78_14450</name>
</gene>
<comment type="caution">
    <text evidence="2">The sequence shown here is derived from an EMBL/GenBank/DDBJ whole genome shotgun (WGS) entry which is preliminary data.</text>
</comment>
<sequence length="150" mass="17437">MILNEQFLRKYARQEMRSSITESMDSMKHFSYSEDYDIFLSHSSLDQELTCAVYDLFTQNGFKVYLDYEDNELNPDNVTSATGEQLRNRLKRCKCLAYIATSNIARSRWCPWELGLFDGISNGMCCILPIVKESGKSRFNGQEYLGMYLI</sequence>
<dbReference type="InterPro" id="IPR000157">
    <property type="entry name" value="TIR_dom"/>
</dbReference>
<organism evidence="2 3">
    <name type="scientific">Agathobacter rectalis</name>
    <dbReference type="NCBI Taxonomy" id="39491"/>
    <lineage>
        <taxon>Bacteria</taxon>
        <taxon>Bacillati</taxon>
        <taxon>Bacillota</taxon>
        <taxon>Clostridia</taxon>
        <taxon>Lachnospirales</taxon>
        <taxon>Lachnospiraceae</taxon>
        <taxon>Agathobacter</taxon>
    </lineage>
</organism>
<name>A0A413BCJ9_9FIRM</name>
<protein>
    <submittedName>
        <fullName evidence="2">TIR domain-containing protein</fullName>
    </submittedName>
</protein>
<evidence type="ECO:0000259" key="1">
    <source>
        <dbReference type="Pfam" id="PF13676"/>
    </source>
</evidence>
<proteinExistence type="predicted"/>
<dbReference type="Pfam" id="PF13676">
    <property type="entry name" value="TIR_2"/>
    <property type="match status" value="1"/>
</dbReference>
<dbReference type="AlphaFoldDB" id="A0A413BCJ9"/>
<accession>A0A413BCJ9</accession>
<feature type="domain" description="TIR" evidence="1">
    <location>
        <begin position="38"/>
        <end position="133"/>
    </location>
</feature>
<dbReference type="InterPro" id="IPR035897">
    <property type="entry name" value="Toll_tir_struct_dom_sf"/>
</dbReference>
<evidence type="ECO:0000313" key="2">
    <source>
        <dbReference type="EMBL" id="RGW37011.1"/>
    </source>
</evidence>
<dbReference type="Proteomes" id="UP000286581">
    <property type="component" value="Unassembled WGS sequence"/>
</dbReference>
<dbReference type="SUPFAM" id="SSF52200">
    <property type="entry name" value="Toll/Interleukin receptor TIR domain"/>
    <property type="match status" value="1"/>
</dbReference>
<dbReference type="Gene3D" id="3.40.50.10140">
    <property type="entry name" value="Toll/interleukin-1 receptor homology (TIR) domain"/>
    <property type="match status" value="1"/>
</dbReference>
<dbReference type="EMBL" id="QSAE01000073">
    <property type="protein sequence ID" value="RGW37011.1"/>
    <property type="molecule type" value="Genomic_DNA"/>
</dbReference>
<reference evidence="2 3" key="1">
    <citation type="submission" date="2018-08" db="EMBL/GenBank/DDBJ databases">
        <title>A genome reference for cultivated species of the human gut microbiota.</title>
        <authorList>
            <person name="Zou Y."/>
            <person name="Xue W."/>
            <person name="Luo G."/>
        </authorList>
    </citation>
    <scope>NUCLEOTIDE SEQUENCE [LARGE SCALE GENOMIC DNA]</scope>
    <source>
        <strain evidence="2 3">AF12-8</strain>
    </source>
</reference>